<reference evidence="3" key="1">
    <citation type="submission" date="2020-02" db="EMBL/GenBank/DDBJ databases">
        <title>Streptomyces sp. ASO4wet.</title>
        <authorList>
            <person name="Risdian C."/>
            <person name="Landwehr W."/>
            <person name="Schupp P."/>
            <person name="Wink J."/>
        </authorList>
    </citation>
    <scope>NUCLEOTIDE SEQUENCE [LARGE SCALE GENOMIC DNA]</scope>
    <source>
        <strain evidence="3">ASO4wet</strain>
    </source>
</reference>
<name>A0A7T1WVX4_9ACTN</name>
<dbReference type="InterPro" id="IPR044992">
    <property type="entry name" value="ChyE-like"/>
</dbReference>
<dbReference type="AlphaFoldDB" id="A0A7T1WVX4"/>
<keyword evidence="2" id="KW-0315">Glutamine amidotransferase</keyword>
<accession>A0A7T1WVX4</accession>
<protein>
    <submittedName>
        <fullName evidence="2">Type 1 glutamine amidotransferase</fullName>
    </submittedName>
</protein>
<dbReference type="PROSITE" id="PS51273">
    <property type="entry name" value="GATASE_TYPE_1"/>
    <property type="match status" value="1"/>
</dbReference>
<feature type="domain" description="Glutamine amidotransferase" evidence="1">
    <location>
        <begin position="26"/>
        <end position="186"/>
    </location>
</feature>
<dbReference type="PANTHER" id="PTHR42695:SF5">
    <property type="entry name" value="GLUTAMINE AMIDOTRANSFERASE YLR126C-RELATED"/>
    <property type="match status" value="1"/>
</dbReference>
<keyword evidence="2" id="KW-0808">Transferase</keyword>
<dbReference type="SUPFAM" id="SSF52317">
    <property type="entry name" value="Class I glutamine amidotransferase-like"/>
    <property type="match status" value="1"/>
</dbReference>
<evidence type="ECO:0000259" key="1">
    <source>
        <dbReference type="Pfam" id="PF00117"/>
    </source>
</evidence>
<dbReference type="Pfam" id="PF00117">
    <property type="entry name" value="GATase"/>
    <property type="match status" value="1"/>
</dbReference>
<gene>
    <name evidence="2" type="ORF">G4Z16_26850</name>
</gene>
<keyword evidence="3" id="KW-1185">Reference proteome</keyword>
<dbReference type="RefSeq" id="WP_197353209.1">
    <property type="nucleotide sequence ID" value="NZ_CP048882.1"/>
</dbReference>
<dbReference type="Proteomes" id="UP000595046">
    <property type="component" value="Chromosome"/>
</dbReference>
<proteinExistence type="predicted"/>
<dbReference type="GO" id="GO:0016740">
    <property type="term" value="F:transferase activity"/>
    <property type="evidence" value="ECO:0007669"/>
    <property type="project" value="UniProtKB-KW"/>
</dbReference>
<evidence type="ECO:0000313" key="2">
    <source>
        <dbReference type="EMBL" id="QPP09430.1"/>
    </source>
</evidence>
<dbReference type="PANTHER" id="PTHR42695">
    <property type="entry name" value="GLUTAMINE AMIDOTRANSFERASE YLR126C-RELATED"/>
    <property type="match status" value="1"/>
</dbReference>
<dbReference type="EMBL" id="CP048882">
    <property type="protein sequence ID" value="QPP09430.1"/>
    <property type="molecule type" value="Genomic_DNA"/>
</dbReference>
<dbReference type="InterPro" id="IPR029062">
    <property type="entry name" value="Class_I_gatase-like"/>
</dbReference>
<sequence length="234" mass="25589">MTRVLVVQNTPAGGPGRIGDWLGEEGLTLDVVHAYDGGQLPQDLSGHKGLLLLGGGFMPDEDDRAPWLATVRELAGQALKRDVPVLGICFGAQLLAYVAGGTVRARHGQPESGSTELTLLPEALDDQLFHGLPPRVKSVEHRVDAITMLPRDARWLASSERCPVQAFRVGTCAWGLQFHPESTPQTIRGWNAERLREQGFDREELVRAAERDEPEARRVWHALACRFAAVVHGG</sequence>
<dbReference type="KEGG" id="sbat:G4Z16_26850"/>
<dbReference type="CDD" id="cd01741">
    <property type="entry name" value="GATase1_1"/>
    <property type="match status" value="1"/>
</dbReference>
<dbReference type="Gene3D" id="3.40.50.880">
    <property type="match status" value="1"/>
</dbReference>
<dbReference type="GO" id="GO:0005829">
    <property type="term" value="C:cytosol"/>
    <property type="evidence" value="ECO:0007669"/>
    <property type="project" value="TreeGrafter"/>
</dbReference>
<evidence type="ECO:0000313" key="3">
    <source>
        <dbReference type="Proteomes" id="UP000595046"/>
    </source>
</evidence>
<organism evidence="2 3">
    <name type="scientific">Streptomyces bathyalis</name>
    <dbReference type="NCBI Taxonomy" id="2710756"/>
    <lineage>
        <taxon>Bacteria</taxon>
        <taxon>Bacillati</taxon>
        <taxon>Actinomycetota</taxon>
        <taxon>Actinomycetes</taxon>
        <taxon>Kitasatosporales</taxon>
        <taxon>Streptomycetaceae</taxon>
        <taxon>Streptomyces</taxon>
    </lineage>
</organism>
<dbReference type="InterPro" id="IPR017926">
    <property type="entry name" value="GATASE"/>
</dbReference>